<gene>
    <name evidence="1" type="ORF">RHMOL_Rhmol04G0107200</name>
</gene>
<comment type="caution">
    <text evidence="1">The sequence shown here is derived from an EMBL/GenBank/DDBJ whole genome shotgun (WGS) entry which is preliminary data.</text>
</comment>
<dbReference type="EMBL" id="CM046391">
    <property type="protein sequence ID" value="KAI8558590.1"/>
    <property type="molecule type" value="Genomic_DNA"/>
</dbReference>
<proteinExistence type="predicted"/>
<evidence type="ECO:0000313" key="1">
    <source>
        <dbReference type="EMBL" id="KAI8558590.1"/>
    </source>
</evidence>
<keyword evidence="2" id="KW-1185">Reference proteome</keyword>
<organism evidence="1 2">
    <name type="scientific">Rhododendron molle</name>
    <name type="common">Chinese azalea</name>
    <name type="synonym">Azalea mollis</name>
    <dbReference type="NCBI Taxonomy" id="49168"/>
    <lineage>
        <taxon>Eukaryota</taxon>
        <taxon>Viridiplantae</taxon>
        <taxon>Streptophyta</taxon>
        <taxon>Embryophyta</taxon>
        <taxon>Tracheophyta</taxon>
        <taxon>Spermatophyta</taxon>
        <taxon>Magnoliopsida</taxon>
        <taxon>eudicotyledons</taxon>
        <taxon>Gunneridae</taxon>
        <taxon>Pentapetalae</taxon>
        <taxon>asterids</taxon>
        <taxon>Ericales</taxon>
        <taxon>Ericaceae</taxon>
        <taxon>Ericoideae</taxon>
        <taxon>Rhodoreae</taxon>
        <taxon>Rhododendron</taxon>
    </lineage>
</organism>
<dbReference type="Proteomes" id="UP001062846">
    <property type="component" value="Chromosome 4"/>
</dbReference>
<name>A0ACC0NZ29_RHOML</name>
<reference evidence="1" key="1">
    <citation type="submission" date="2022-02" db="EMBL/GenBank/DDBJ databases">
        <title>Plant Genome Project.</title>
        <authorList>
            <person name="Zhang R.-G."/>
        </authorList>
    </citation>
    <scope>NUCLEOTIDE SEQUENCE</scope>
    <source>
        <strain evidence="1">AT1</strain>
    </source>
</reference>
<accession>A0ACC0NZ29</accession>
<evidence type="ECO:0000313" key="2">
    <source>
        <dbReference type="Proteomes" id="UP001062846"/>
    </source>
</evidence>
<protein>
    <submittedName>
        <fullName evidence="1">Uncharacterized protein</fullName>
    </submittedName>
</protein>
<sequence>MMMMMKSPQSSIPISRNSKCGISRVFRVLFCSTGTVTSPSSKDTLRRRLVQFGKPTPGFSVQGVLDQWVGEGRALEREELRVTIRHLRKFKRFKEAPEVHGPEHAEKYFCYIPITLIGVHVYGALLHCFAHAKNIEKTEAVMQKVRELGFAKTALTYNVMLKLYSDMGNHDKLDSLMQEMQEKGIACDKFTYNTRLNSYAYASDLDGMEKLLMKMEADPVVTMSWHAYVVVANGYLKAGAVEKASSMLKKSEQLVRGKERRFAYEVILSLYASIGNKEEVKGLLGNAESIVNRLLESGVEPIAGIWQHLAAGYHENGEGEKALEPMKKAIAASHPGWKAKIATVAACLEYLKGKGSIEAAEEFIEVPKEKGCIPTELCDKFVKKMRSAKLESEARDPMGGHKQALEGEQSGKELKGEIIS</sequence>